<accession>A0A6J8BZ15</accession>
<evidence type="ECO:0000256" key="1">
    <source>
        <dbReference type="SAM" id="MobiDB-lite"/>
    </source>
</evidence>
<gene>
    <name evidence="2" type="ORF">MCOR_23368</name>
</gene>
<dbReference type="Proteomes" id="UP000507470">
    <property type="component" value="Unassembled WGS sequence"/>
</dbReference>
<feature type="compositionally biased region" description="Polar residues" evidence="1">
    <location>
        <begin position="197"/>
        <end position="209"/>
    </location>
</feature>
<keyword evidence="3" id="KW-1185">Reference proteome</keyword>
<dbReference type="EMBL" id="CACVKT020004132">
    <property type="protein sequence ID" value="CAC5388084.1"/>
    <property type="molecule type" value="Genomic_DNA"/>
</dbReference>
<evidence type="ECO:0000313" key="2">
    <source>
        <dbReference type="EMBL" id="CAC5388084.1"/>
    </source>
</evidence>
<reference evidence="2 3" key="1">
    <citation type="submission" date="2020-06" db="EMBL/GenBank/DDBJ databases">
        <authorList>
            <person name="Li R."/>
            <person name="Bekaert M."/>
        </authorList>
    </citation>
    <scope>NUCLEOTIDE SEQUENCE [LARGE SCALE GENOMIC DNA]</scope>
    <source>
        <strain evidence="3">wild</strain>
    </source>
</reference>
<name>A0A6J8BZ15_MYTCO</name>
<dbReference type="OrthoDB" id="6169641at2759"/>
<sequence>MDEKIKENETQEEGYKRIEQQTVKLGNLVYKVQMHLNEEKKARNRNNCLQGFICCTKSRTYYLVINFTYILEKLMIRGSYYDEFIDINIESYFPSLCLVVDYQPDKYQERQSSSNDNETCYIKWKIETTDKTKMEKVVPELEMAADYMEAPFRIEFVHIGSLILGTTVKSHLENADDSPGSPSDEYEKDPSFVEVSECSSNEPLPISNNDVRCESQNIQELNLVENSENSSNAPLPTSNNAVRCYSRNIHELNLDRAPEYSSNAPLPISNNAVRCYSRNIYELNLDRAPEYSSNTPQPVSNNAVRCYSRNIHELNLDRAPEYSSNAPLPVSNNAVRCYSRNIHELNLDRAPEYSSNTPQPVSNNAVRCYSRNIHELNLEYSECPEQLVYVYN</sequence>
<organism evidence="2 3">
    <name type="scientific">Mytilus coruscus</name>
    <name type="common">Sea mussel</name>
    <dbReference type="NCBI Taxonomy" id="42192"/>
    <lineage>
        <taxon>Eukaryota</taxon>
        <taxon>Metazoa</taxon>
        <taxon>Spiralia</taxon>
        <taxon>Lophotrochozoa</taxon>
        <taxon>Mollusca</taxon>
        <taxon>Bivalvia</taxon>
        <taxon>Autobranchia</taxon>
        <taxon>Pteriomorphia</taxon>
        <taxon>Mytilida</taxon>
        <taxon>Mytiloidea</taxon>
        <taxon>Mytilidae</taxon>
        <taxon>Mytilinae</taxon>
        <taxon>Mytilus</taxon>
    </lineage>
</organism>
<evidence type="ECO:0000313" key="3">
    <source>
        <dbReference type="Proteomes" id="UP000507470"/>
    </source>
</evidence>
<proteinExistence type="predicted"/>
<dbReference type="AlphaFoldDB" id="A0A6J8BZ15"/>
<feature type="region of interest" description="Disordered" evidence="1">
    <location>
        <begin position="172"/>
        <end position="209"/>
    </location>
</feature>
<protein>
    <submittedName>
        <fullName evidence="2">Uncharacterized protein</fullName>
    </submittedName>
</protein>